<evidence type="ECO:0000256" key="1">
    <source>
        <dbReference type="ARBA" id="ARBA00010928"/>
    </source>
</evidence>
<dbReference type="EMBL" id="CP003630">
    <property type="protein sequence ID" value="AFZ19807.1"/>
    <property type="molecule type" value="Genomic_DNA"/>
</dbReference>
<dbReference type="Pfam" id="PF02894">
    <property type="entry name" value="GFO_IDH_MocA_C"/>
    <property type="match status" value="1"/>
</dbReference>
<dbReference type="InterPro" id="IPR036291">
    <property type="entry name" value="NAD(P)-bd_dom_sf"/>
</dbReference>
<comment type="similarity">
    <text evidence="1">Belongs to the Gfo/Idh/MocA family.</text>
</comment>
<evidence type="ECO:0000313" key="5">
    <source>
        <dbReference type="EMBL" id="AFZ19807.1"/>
    </source>
</evidence>
<dbReference type="SUPFAM" id="SSF55347">
    <property type="entry name" value="Glyceraldehyde-3-phosphate dehydrogenase-like, C-terminal domain"/>
    <property type="match status" value="1"/>
</dbReference>
<keyword evidence="6" id="KW-1185">Reference proteome</keyword>
<dbReference type="InterPro" id="IPR004104">
    <property type="entry name" value="Gfo/Idh/MocA-like_OxRdtase_C"/>
</dbReference>
<dbReference type="PANTHER" id="PTHR43818">
    <property type="entry name" value="BCDNA.GH03377"/>
    <property type="match status" value="1"/>
</dbReference>
<evidence type="ECO:0000259" key="4">
    <source>
        <dbReference type="Pfam" id="PF02894"/>
    </source>
</evidence>
<dbReference type="Gene3D" id="3.30.360.10">
    <property type="entry name" value="Dihydrodipicolinate Reductase, domain 2"/>
    <property type="match status" value="1"/>
</dbReference>
<dbReference type="HOGENOM" id="CLU_023194_17_2_3"/>
<reference evidence="5 6" key="1">
    <citation type="submission" date="2012-06" db="EMBL/GenBank/DDBJ databases">
        <title>Finished chromosome of genome of Microcoleus sp. PCC 7113.</title>
        <authorList>
            <consortium name="US DOE Joint Genome Institute"/>
            <person name="Gugger M."/>
            <person name="Coursin T."/>
            <person name="Rippka R."/>
            <person name="Tandeau De Marsac N."/>
            <person name="Huntemann M."/>
            <person name="Wei C.-L."/>
            <person name="Han J."/>
            <person name="Detter J.C."/>
            <person name="Han C."/>
            <person name="Tapia R."/>
            <person name="Chen A."/>
            <person name="Kyrpides N."/>
            <person name="Mavromatis K."/>
            <person name="Markowitz V."/>
            <person name="Szeto E."/>
            <person name="Ivanova N."/>
            <person name="Pagani I."/>
            <person name="Pati A."/>
            <person name="Goodwin L."/>
            <person name="Nordberg H.P."/>
            <person name="Cantor M.N."/>
            <person name="Hua S.X."/>
            <person name="Woyke T."/>
            <person name="Kerfeld C.A."/>
        </authorList>
    </citation>
    <scope>NUCLEOTIDE SEQUENCE [LARGE SCALE GENOMIC DNA]</scope>
    <source>
        <strain evidence="5 6">PCC 7113</strain>
    </source>
</reference>
<dbReference type="GO" id="GO:0000166">
    <property type="term" value="F:nucleotide binding"/>
    <property type="evidence" value="ECO:0007669"/>
    <property type="project" value="InterPro"/>
</dbReference>
<gene>
    <name evidence="5" type="ORF">Mic7113_4105</name>
</gene>
<dbReference type="RefSeq" id="WP_015183943.1">
    <property type="nucleotide sequence ID" value="NC_019738.1"/>
</dbReference>
<dbReference type="Pfam" id="PF01408">
    <property type="entry name" value="GFO_IDH_MocA"/>
    <property type="match status" value="1"/>
</dbReference>
<dbReference type="GO" id="GO:0016491">
    <property type="term" value="F:oxidoreductase activity"/>
    <property type="evidence" value="ECO:0007669"/>
    <property type="project" value="UniProtKB-KW"/>
</dbReference>
<dbReference type="Proteomes" id="UP000010471">
    <property type="component" value="Chromosome"/>
</dbReference>
<evidence type="ECO:0000256" key="2">
    <source>
        <dbReference type="ARBA" id="ARBA00023002"/>
    </source>
</evidence>
<dbReference type="SUPFAM" id="SSF51735">
    <property type="entry name" value="NAD(P)-binding Rossmann-fold domains"/>
    <property type="match status" value="1"/>
</dbReference>
<dbReference type="InterPro" id="IPR000683">
    <property type="entry name" value="Gfo/Idh/MocA-like_OxRdtase_N"/>
</dbReference>
<dbReference type="eggNOG" id="COG0673">
    <property type="taxonomic scope" value="Bacteria"/>
</dbReference>
<feature type="domain" description="Gfo/Idh/MocA-like oxidoreductase C-terminal" evidence="4">
    <location>
        <begin position="155"/>
        <end position="376"/>
    </location>
</feature>
<accession>K9WJU4</accession>
<dbReference type="InterPro" id="IPR050463">
    <property type="entry name" value="Gfo/Idh/MocA_oxidrdct_glycsds"/>
</dbReference>
<evidence type="ECO:0000313" key="6">
    <source>
        <dbReference type="Proteomes" id="UP000010471"/>
    </source>
</evidence>
<dbReference type="AlphaFoldDB" id="K9WJU4"/>
<dbReference type="PANTHER" id="PTHR43818:SF11">
    <property type="entry name" value="BCDNA.GH03377"/>
    <property type="match status" value="1"/>
</dbReference>
<protein>
    <submittedName>
        <fullName evidence="5">Putative dehydrogenase</fullName>
    </submittedName>
</protein>
<evidence type="ECO:0000259" key="3">
    <source>
        <dbReference type="Pfam" id="PF01408"/>
    </source>
</evidence>
<name>K9WJU4_9CYAN</name>
<dbReference type="Gene3D" id="3.40.50.720">
    <property type="entry name" value="NAD(P)-binding Rossmann-like Domain"/>
    <property type="match status" value="1"/>
</dbReference>
<dbReference type="STRING" id="1173027.Mic7113_4105"/>
<dbReference type="PATRIC" id="fig|1173027.3.peg.4535"/>
<sequence length="390" mass="43124">MMSPSPAPLSDPNATPQTPTIGVAVVGTGFGQKIHIPGFQEHPRTQVVALYHRELKQAKAIAQSHNIPHACDRLEDILAEPSVSAVSLSTPPFLHYEMAKKVLHAKKHLLLEKPTTLTATQARELYQLASGEGVVAMMDFEFRFVPAWQRFAEYLAEGYVGQKRLIKIDWLVSSRADASRPWNWYAQKDKGGGALGAVGSHAFDYIHWLFGPVRRLCAQLSTAIPERPDQSDGGKLKRVDADDTCLLLLELEDGTPCQLCISSVTYQGRGHFVEVYGDRGTLILGSDNQKDYVHGFHLKVAPAGEPLTNIEIPDRLAFPQEYIDGRLAPFIRVVNQWVQGIDAHQAITPSLREGVYSQLLMDLTHQSHDTGSWVKVPSLDAFLASGLFVM</sequence>
<feature type="domain" description="Gfo/Idh/MocA-like oxidoreductase N-terminal" evidence="3">
    <location>
        <begin position="21"/>
        <end position="139"/>
    </location>
</feature>
<keyword evidence="2" id="KW-0560">Oxidoreductase</keyword>
<dbReference type="KEGG" id="mic:Mic7113_4105"/>
<organism evidence="5 6">
    <name type="scientific">Allocoleopsis franciscana PCC 7113</name>
    <dbReference type="NCBI Taxonomy" id="1173027"/>
    <lineage>
        <taxon>Bacteria</taxon>
        <taxon>Bacillati</taxon>
        <taxon>Cyanobacteriota</taxon>
        <taxon>Cyanophyceae</taxon>
        <taxon>Coleofasciculales</taxon>
        <taxon>Coleofasciculaceae</taxon>
        <taxon>Allocoleopsis</taxon>
        <taxon>Allocoleopsis franciscana</taxon>
    </lineage>
</organism>
<proteinExistence type="inferred from homology"/>